<feature type="domain" description="N-acetyltransferase" evidence="3">
    <location>
        <begin position="12"/>
        <end position="172"/>
    </location>
</feature>
<evidence type="ECO:0000313" key="4">
    <source>
        <dbReference type="EMBL" id="BDR53169.1"/>
    </source>
</evidence>
<evidence type="ECO:0000259" key="3">
    <source>
        <dbReference type="PROSITE" id="PS51186"/>
    </source>
</evidence>
<dbReference type="InterPro" id="IPR016181">
    <property type="entry name" value="Acyl_CoA_acyltransferase"/>
</dbReference>
<proteinExistence type="predicted"/>
<reference evidence="4 5" key="1">
    <citation type="journal article" date="2023" name="Microbiol. Spectr.">
        <title>Symbiosis of Carpenter Bees with Uncharacterized Lactic Acid Bacteria Showing NAD Auxotrophy.</title>
        <authorList>
            <person name="Kawasaki S."/>
            <person name="Ozawa K."/>
            <person name="Mori T."/>
            <person name="Yamamoto A."/>
            <person name="Ito M."/>
            <person name="Ohkuma M."/>
            <person name="Sakamoto M."/>
            <person name="Matsutani M."/>
        </authorList>
    </citation>
    <scope>NUCLEOTIDE SEQUENCE [LARGE SCALE GENOMIC DNA]</scope>
    <source>
        <strain evidence="4 5">Kim37-2</strain>
    </source>
</reference>
<dbReference type="EMBL" id="AP026798">
    <property type="protein sequence ID" value="BDR53169.1"/>
    <property type="molecule type" value="Genomic_DNA"/>
</dbReference>
<dbReference type="InterPro" id="IPR050832">
    <property type="entry name" value="Bact_Acetyltransf"/>
</dbReference>
<dbReference type="SUPFAM" id="SSF55729">
    <property type="entry name" value="Acyl-CoA N-acyltransferases (Nat)"/>
    <property type="match status" value="1"/>
</dbReference>
<evidence type="ECO:0000256" key="2">
    <source>
        <dbReference type="ARBA" id="ARBA00023315"/>
    </source>
</evidence>
<keyword evidence="1" id="KW-0808">Transferase</keyword>
<organism evidence="4 5">
    <name type="scientific">Bombiscardovia nodaiensis</name>
    <dbReference type="NCBI Taxonomy" id="2932181"/>
    <lineage>
        <taxon>Bacteria</taxon>
        <taxon>Bacillati</taxon>
        <taxon>Actinomycetota</taxon>
        <taxon>Actinomycetes</taxon>
        <taxon>Bifidobacteriales</taxon>
        <taxon>Bifidobacteriaceae</taxon>
        <taxon>Bombiscardovia</taxon>
    </lineage>
</organism>
<sequence length="174" mass="19305">MSSDTQQQVSGLRICRLQPEDYQAKAQVHAQTWQETYEGVLPDWLVDKITPEFALEVTKRHGRDATLVAKIGDQLVGFAEYIDPARAPIASPNTAELGAIYVLQAWQGQGIGRGLFQAVARAVSTPRLALWVQEANRKAQSFYRAMGMHPTGQVLVEDDGSNRSLEYVNFDSRG</sequence>
<dbReference type="Pfam" id="PF00583">
    <property type="entry name" value="Acetyltransf_1"/>
    <property type="match status" value="1"/>
</dbReference>
<name>A0ABN6SCC9_9BIFI</name>
<dbReference type="Gene3D" id="3.40.630.30">
    <property type="match status" value="1"/>
</dbReference>
<dbReference type="InterPro" id="IPR000182">
    <property type="entry name" value="GNAT_dom"/>
</dbReference>
<accession>A0ABN6SCC9</accession>
<keyword evidence="2" id="KW-0012">Acyltransferase</keyword>
<protein>
    <submittedName>
        <fullName evidence="4">N-acetyltransferase</fullName>
    </submittedName>
</protein>
<dbReference type="PANTHER" id="PTHR43877">
    <property type="entry name" value="AMINOALKYLPHOSPHONATE N-ACETYLTRANSFERASE-RELATED-RELATED"/>
    <property type="match status" value="1"/>
</dbReference>
<keyword evidence="5" id="KW-1185">Reference proteome</keyword>
<evidence type="ECO:0000313" key="5">
    <source>
        <dbReference type="Proteomes" id="UP001321766"/>
    </source>
</evidence>
<dbReference type="CDD" id="cd04301">
    <property type="entry name" value="NAT_SF"/>
    <property type="match status" value="1"/>
</dbReference>
<dbReference type="PROSITE" id="PS51186">
    <property type="entry name" value="GNAT"/>
    <property type="match status" value="1"/>
</dbReference>
<evidence type="ECO:0000256" key="1">
    <source>
        <dbReference type="ARBA" id="ARBA00022679"/>
    </source>
</evidence>
<gene>
    <name evidence="4" type="ORF">KIM372_10760</name>
</gene>
<dbReference type="Proteomes" id="UP001321766">
    <property type="component" value="Chromosome"/>
</dbReference>